<organism evidence="1 2">
    <name type="scientific">Xenorhabdus santafensis</name>
    <dbReference type="NCBI Taxonomy" id="2582833"/>
    <lineage>
        <taxon>Bacteria</taxon>
        <taxon>Pseudomonadati</taxon>
        <taxon>Pseudomonadota</taxon>
        <taxon>Gammaproteobacteria</taxon>
        <taxon>Enterobacterales</taxon>
        <taxon>Morganellaceae</taxon>
        <taxon>Xenorhabdus</taxon>
    </lineage>
</organism>
<comment type="caution">
    <text evidence="1">The sequence shown here is derived from an EMBL/GenBank/DDBJ whole genome shotgun (WGS) entry which is preliminary data.</text>
</comment>
<sequence length="132" mass="15502">MTMPTHEFFCWRVAEAYCYHLMKVNQSLVYRHLFGDIQVNQHFIAGLLDGRLSEKLSPNSRTLFYGKLLEPYERKPYEHVVFVGGVAPELSKRGKRYMNAFLHEFGIMLMDIGIREKNGLYRLPTDEEVSLR</sequence>
<keyword evidence="2" id="KW-1185">Reference proteome</keyword>
<protein>
    <submittedName>
        <fullName evidence="1">Uncharacterized protein</fullName>
    </submittedName>
</protein>
<evidence type="ECO:0000313" key="2">
    <source>
        <dbReference type="Proteomes" id="UP001271890"/>
    </source>
</evidence>
<dbReference type="RefSeq" id="WP_319928449.1">
    <property type="nucleotide sequence ID" value="NZ_VCDN01000007.1"/>
</dbReference>
<evidence type="ECO:0000313" key="1">
    <source>
        <dbReference type="EMBL" id="MDX7985996.1"/>
    </source>
</evidence>
<dbReference type="Proteomes" id="UP001271890">
    <property type="component" value="Unassembled WGS sequence"/>
</dbReference>
<proteinExistence type="predicted"/>
<dbReference type="EMBL" id="VCDN01000007">
    <property type="protein sequence ID" value="MDX7985996.1"/>
    <property type="molecule type" value="Genomic_DNA"/>
</dbReference>
<gene>
    <name evidence="1" type="ORF">FE392_01410</name>
</gene>
<name>A0ABU4S4P9_9GAMM</name>
<accession>A0ABU4S4P9</accession>
<reference evidence="2" key="1">
    <citation type="journal article" date="2024" name="Toxins">
        <title>Genome Sequence Analysis of Native Xenorhabdus Strains Isolated from Entomopathogenic Nematodes in Argentina.</title>
        <authorList>
            <person name="Palma L."/>
            <person name="Frizzo L."/>
            <person name="Kaiser S."/>
            <person name="Berry C."/>
            <person name="Caballero P."/>
            <person name="Bode H.B."/>
            <person name="Del Valle E.E."/>
        </authorList>
    </citation>
    <scope>NUCLEOTIDE SEQUENCE [LARGE SCALE GENOMIC DNA]</scope>
    <source>
        <strain evidence="2">12</strain>
    </source>
</reference>